<protein>
    <submittedName>
        <fullName evidence="5">Oxidoreductase</fullName>
    </submittedName>
</protein>
<comment type="caution">
    <text evidence="5">The sequence shown here is derived from an EMBL/GenBank/DDBJ whole genome shotgun (WGS) entry which is preliminary data.</text>
</comment>
<dbReference type="PANTHER" id="PTHR43818">
    <property type="entry name" value="BCDNA.GH03377"/>
    <property type="match status" value="1"/>
</dbReference>
<dbReference type="Pfam" id="PF01408">
    <property type="entry name" value="GFO_IDH_MocA"/>
    <property type="match status" value="1"/>
</dbReference>
<accession>A0A2S7IGT3</accession>
<evidence type="ECO:0000259" key="4">
    <source>
        <dbReference type="Pfam" id="PF22725"/>
    </source>
</evidence>
<evidence type="ECO:0000313" key="6">
    <source>
        <dbReference type="Proteomes" id="UP000239590"/>
    </source>
</evidence>
<proteinExistence type="predicted"/>
<keyword evidence="2" id="KW-0732">Signal</keyword>
<dbReference type="Proteomes" id="UP000239590">
    <property type="component" value="Unassembled WGS sequence"/>
</dbReference>
<evidence type="ECO:0000256" key="2">
    <source>
        <dbReference type="SAM" id="SignalP"/>
    </source>
</evidence>
<dbReference type="SUPFAM" id="SSF55347">
    <property type="entry name" value="Glyceraldehyde-3-phosphate dehydrogenase-like, C-terminal domain"/>
    <property type="match status" value="1"/>
</dbReference>
<dbReference type="Gene3D" id="3.40.50.720">
    <property type="entry name" value="NAD(P)-binding Rossmann-like Domain"/>
    <property type="match status" value="1"/>
</dbReference>
<dbReference type="SUPFAM" id="SSF51735">
    <property type="entry name" value="NAD(P)-binding Rossmann-fold domains"/>
    <property type="match status" value="1"/>
</dbReference>
<dbReference type="EMBL" id="PTRA01000005">
    <property type="protein sequence ID" value="PQA54913.1"/>
    <property type="molecule type" value="Genomic_DNA"/>
</dbReference>
<feature type="signal peptide" evidence="2">
    <location>
        <begin position="1"/>
        <end position="19"/>
    </location>
</feature>
<dbReference type="AlphaFoldDB" id="A0A2S7IGT3"/>
<gene>
    <name evidence="5" type="ORF">C5O19_20390</name>
</gene>
<organism evidence="5 6">
    <name type="scientific">Siphonobacter curvatus</name>
    <dbReference type="NCBI Taxonomy" id="2094562"/>
    <lineage>
        <taxon>Bacteria</taxon>
        <taxon>Pseudomonadati</taxon>
        <taxon>Bacteroidota</taxon>
        <taxon>Cytophagia</taxon>
        <taxon>Cytophagales</taxon>
        <taxon>Cytophagaceae</taxon>
        <taxon>Siphonobacter</taxon>
    </lineage>
</organism>
<feature type="chain" id="PRO_5015449265" evidence="2">
    <location>
        <begin position="20"/>
        <end position="362"/>
    </location>
</feature>
<dbReference type="GO" id="GO:0016491">
    <property type="term" value="F:oxidoreductase activity"/>
    <property type="evidence" value="ECO:0007669"/>
    <property type="project" value="UniProtKB-KW"/>
</dbReference>
<keyword evidence="6" id="KW-1185">Reference proteome</keyword>
<reference evidence="6" key="1">
    <citation type="submission" date="2018-02" db="EMBL/GenBank/DDBJ databases">
        <title>Genome sequencing of Solimonas sp. HR-BB.</title>
        <authorList>
            <person name="Lee Y."/>
            <person name="Jeon C.O."/>
        </authorList>
    </citation>
    <scope>NUCLEOTIDE SEQUENCE [LARGE SCALE GENOMIC DNA]</scope>
    <source>
        <strain evidence="6">HR-U</strain>
    </source>
</reference>
<feature type="domain" description="Gfo/Idh/MocA-like oxidoreductase N-terminal" evidence="3">
    <location>
        <begin position="44"/>
        <end position="143"/>
    </location>
</feature>
<evidence type="ECO:0000259" key="3">
    <source>
        <dbReference type="Pfam" id="PF01408"/>
    </source>
</evidence>
<sequence length="362" mass="40988">MKTIFFVCFFLLGMLNLQAQKPVRLAVAGITHGHVPWILGRKPLGDIELVGISESNMDLSKRYAERYHLDSKLFYRDLVQMLDAVKPEAVVAFGSIYEHKAVVEACAPRGIHVMVEKPLSTNLADAEQMASLARKHQTLLLTNYETSWYPSIEKAYQLVTDSSTVGTFKKMVVHTGHEGPKEIGVNAEFFNWLTDPVQNGGGALIDFGCYGANLMTYFMKNETPLSVTAVTRQFKPQIYPKVDDEATIVIEYSSAQCIVQASWNWPFSRKDMEVYGDAGYVITENTTDYTVRSRSQKEQKRRITKQELPVYDDPFAYFADLIRGKIKPHPLYSLENNVQVVRILEAARESARTGKTVQLRKK</sequence>
<dbReference type="Gene3D" id="3.30.360.10">
    <property type="entry name" value="Dihydrodipicolinate Reductase, domain 2"/>
    <property type="match status" value="1"/>
</dbReference>
<evidence type="ECO:0000313" key="5">
    <source>
        <dbReference type="EMBL" id="PQA54913.1"/>
    </source>
</evidence>
<name>A0A2S7IGT3_9BACT</name>
<dbReference type="PANTHER" id="PTHR43818:SF11">
    <property type="entry name" value="BCDNA.GH03377"/>
    <property type="match status" value="1"/>
</dbReference>
<dbReference type="OrthoDB" id="9815825at2"/>
<dbReference type="Pfam" id="PF22725">
    <property type="entry name" value="GFO_IDH_MocA_C3"/>
    <property type="match status" value="1"/>
</dbReference>
<evidence type="ECO:0000256" key="1">
    <source>
        <dbReference type="ARBA" id="ARBA00023002"/>
    </source>
</evidence>
<dbReference type="InterPro" id="IPR036291">
    <property type="entry name" value="NAD(P)-bd_dom_sf"/>
</dbReference>
<dbReference type="InterPro" id="IPR055170">
    <property type="entry name" value="GFO_IDH_MocA-like_dom"/>
</dbReference>
<dbReference type="InterPro" id="IPR000683">
    <property type="entry name" value="Gfo/Idh/MocA-like_OxRdtase_N"/>
</dbReference>
<dbReference type="InterPro" id="IPR050463">
    <property type="entry name" value="Gfo/Idh/MocA_oxidrdct_glycsds"/>
</dbReference>
<dbReference type="GO" id="GO:0000166">
    <property type="term" value="F:nucleotide binding"/>
    <property type="evidence" value="ECO:0007669"/>
    <property type="project" value="InterPro"/>
</dbReference>
<dbReference type="RefSeq" id="WP_104715240.1">
    <property type="nucleotide sequence ID" value="NZ_PTRA01000005.1"/>
</dbReference>
<feature type="domain" description="GFO/IDH/MocA-like oxidoreductase" evidence="4">
    <location>
        <begin position="161"/>
        <end position="281"/>
    </location>
</feature>
<keyword evidence="1" id="KW-0560">Oxidoreductase</keyword>